<evidence type="ECO:0000313" key="5">
    <source>
        <dbReference type="EMBL" id="PLW44631.1"/>
    </source>
</evidence>
<keyword evidence="3" id="KW-0378">Hydrolase</keyword>
<dbReference type="InterPro" id="IPR042266">
    <property type="entry name" value="PPPDE_sf"/>
</dbReference>
<dbReference type="GO" id="GO:0006508">
    <property type="term" value="P:proteolysis"/>
    <property type="evidence" value="ECO:0007669"/>
    <property type="project" value="UniProtKB-KW"/>
</dbReference>
<evidence type="ECO:0000259" key="4">
    <source>
        <dbReference type="PROSITE" id="PS51858"/>
    </source>
</evidence>
<evidence type="ECO:0000313" key="6">
    <source>
        <dbReference type="Proteomes" id="UP000235392"/>
    </source>
</evidence>
<dbReference type="GO" id="GO:0070646">
    <property type="term" value="P:protein modification by small protein removal"/>
    <property type="evidence" value="ECO:0007669"/>
    <property type="project" value="TreeGrafter"/>
</dbReference>
<dbReference type="Pfam" id="PF05903">
    <property type="entry name" value="Peptidase_C97"/>
    <property type="match status" value="1"/>
</dbReference>
<feature type="domain" description="PPPDE" evidence="4">
    <location>
        <begin position="12"/>
        <end position="118"/>
    </location>
</feature>
<dbReference type="SMART" id="SM01179">
    <property type="entry name" value="DUF862"/>
    <property type="match status" value="1"/>
</dbReference>
<comment type="similarity">
    <text evidence="1">Belongs to the DeSI family.</text>
</comment>
<dbReference type="AlphaFoldDB" id="A0A2N5V3R2"/>
<reference evidence="5 6" key="1">
    <citation type="submission" date="2017-11" db="EMBL/GenBank/DDBJ databases">
        <title>De novo assembly and phasing of dikaryotic genomes from two isolates of Puccinia coronata f. sp. avenae, the causal agent of oat crown rust.</title>
        <authorList>
            <person name="Miller M.E."/>
            <person name="Zhang Y."/>
            <person name="Omidvar V."/>
            <person name="Sperschneider J."/>
            <person name="Schwessinger B."/>
            <person name="Raley C."/>
            <person name="Palmer J.M."/>
            <person name="Garnica D."/>
            <person name="Upadhyaya N."/>
            <person name="Rathjen J."/>
            <person name="Taylor J.M."/>
            <person name="Park R.F."/>
            <person name="Dodds P.N."/>
            <person name="Hirsch C.D."/>
            <person name="Kianian S.F."/>
            <person name="Figueroa M."/>
        </authorList>
    </citation>
    <scope>NUCLEOTIDE SEQUENCE [LARGE SCALE GENOMIC DNA]</scope>
    <source>
        <strain evidence="5">12SD80</strain>
    </source>
</reference>
<dbReference type="EMBL" id="PGCI01000056">
    <property type="protein sequence ID" value="PLW44631.1"/>
    <property type="molecule type" value="Genomic_DNA"/>
</dbReference>
<dbReference type="PANTHER" id="PTHR12378">
    <property type="entry name" value="DESUMOYLATING ISOPEPTIDASE"/>
    <property type="match status" value="1"/>
</dbReference>
<sequence length="118" mass="13086">MNSPQDDSDSSHSVKLYAYDLSNGLARSMSLGWTGRQFEAIWHTSVVYDNQVEIFFGQGITTCSPGQSHHGKPLKIMDLGSTMIDPQTLMEYIDGLRQHGRLMSIICSKETATISQTS</sequence>
<evidence type="ECO:0000256" key="1">
    <source>
        <dbReference type="ARBA" id="ARBA00008140"/>
    </source>
</evidence>
<evidence type="ECO:0000256" key="3">
    <source>
        <dbReference type="ARBA" id="ARBA00022801"/>
    </source>
</evidence>
<dbReference type="Gene3D" id="3.90.1720.30">
    <property type="entry name" value="PPPDE domains"/>
    <property type="match status" value="1"/>
</dbReference>
<name>A0A2N5V3R2_9BASI</name>
<organism evidence="5 6">
    <name type="scientific">Puccinia coronata f. sp. avenae</name>
    <dbReference type="NCBI Taxonomy" id="200324"/>
    <lineage>
        <taxon>Eukaryota</taxon>
        <taxon>Fungi</taxon>
        <taxon>Dikarya</taxon>
        <taxon>Basidiomycota</taxon>
        <taxon>Pucciniomycotina</taxon>
        <taxon>Pucciniomycetes</taxon>
        <taxon>Pucciniales</taxon>
        <taxon>Pucciniaceae</taxon>
        <taxon>Puccinia</taxon>
    </lineage>
</organism>
<keyword evidence="2" id="KW-0645">Protease</keyword>
<proteinExistence type="inferred from homology"/>
<dbReference type="GO" id="GO:0008233">
    <property type="term" value="F:peptidase activity"/>
    <property type="evidence" value="ECO:0007669"/>
    <property type="project" value="UniProtKB-KW"/>
</dbReference>
<gene>
    <name evidence="5" type="ORF">PCASD_05147</name>
</gene>
<evidence type="ECO:0000256" key="2">
    <source>
        <dbReference type="ARBA" id="ARBA00022670"/>
    </source>
</evidence>
<dbReference type="PANTHER" id="PTHR12378:SF7">
    <property type="entry name" value="DESUMOYLATING ISOPEPTIDASE 1"/>
    <property type="match status" value="1"/>
</dbReference>
<dbReference type="Proteomes" id="UP000235392">
    <property type="component" value="Unassembled WGS sequence"/>
</dbReference>
<accession>A0A2N5V3R2</accession>
<comment type="caution">
    <text evidence="5">The sequence shown here is derived from an EMBL/GenBank/DDBJ whole genome shotgun (WGS) entry which is preliminary data.</text>
</comment>
<dbReference type="PROSITE" id="PS51858">
    <property type="entry name" value="PPPDE"/>
    <property type="match status" value="1"/>
</dbReference>
<dbReference type="InterPro" id="IPR008580">
    <property type="entry name" value="PPPDE_dom"/>
</dbReference>
<protein>
    <recommendedName>
        <fullName evidence="4">PPPDE domain-containing protein</fullName>
    </recommendedName>
</protein>